<reference evidence="11 12" key="1">
    <citation type="submission" date="2016-06" db="EMBL/GenBank/DDBJ databases">
        <title>Insight into the functional genes involving in sulfur oxidation in Pearl River water.</title>
        <authorList>
            <person name="Luo J."/>
            <person name="Tan X."/>
            <person name="Lin W."/>
        </authorList>
    </citation>
    <scope>NUCLEOTIDE SEQUENCE [LARGE SCALE GENOMIC DNA]</scope>
    <source>
        <strain evidence="11 12">LS2</strain>
    </source>
</reference>
<dbReference type="FunFam" id="3.30.590.10:FF:000005">
    <property type="entry name" value="Probable glutamine synthetase"/>
    <property type="match status" value="1"/>
</dbReference>
<comment type="similarity">
    <text evidence="2 7 8">Belongs to the glutamine synthetase family.</text>
</comment>
<dbReference type="GO" id="GO:0006598">
    <property type="term" value="P:polyamine catabolic process"/>
    <property type="evidence" value="ECO:0007669"/>
    <property type="project" value="TreeGrafter"/>
</dbReference>
<evidence type="ECO:0000256" key="7">
    <source>
        <dbReference type="PROSITE-ProRule" id="PRU01330"/>
    </source>
</evidence>
<dbReference type="SUPFAM" id="SSF55931">
    <property type="entry name" value="Glutamine synthetase/guanido kinase"/>
    <property type="match status" value="1"/>
</dbReference>
<dbReference type="RefSeq" id="WP_066100475.1">
    <property type="nucleotide sequence ID" value="NZ_CP016027.1"/>
</dbReference>
<dbReference type="Proteomes" id="UP000078596">
    <property type="component" value="Chromosome"/>
</dbReference>
<dbReference type="KEGG" id="haz:A9404_08940"/>
<dbReference type="InterPro" id="IPR014746">
    <property type="entry name" value="Gln_synth/guanido_kin_cat_dom"/>
</dbReference>
<dbReference type="Pfam" id="PF00120">
    <property type="entry name" value="Gln-synt_C"/>
    <property type="match status" value="1"/>
</dbReference>
<dbReference type="Gene3D" id="3.30.590.10">
    <property type="entry name" value="Glutamine synthetase/guanido kinase, catalytic domain"/>
    <property type="match status" value="1"/>
</dbReference>
<evidence type="ECO:0000256" key="6">
    <source>
        <dbReference type="ARBA" id="ARBA00022842"/>
    </source>
</evidence>
<evidence type="ECO:0000256" key="8">
    <source>
        <dbReference type="RuleBase" id="RU000384"/>
    </source>
</evidence>
<organism evidence="11 12">
    <name type="scientific">Halothiobacillus diazotrophicus</name>
    <dbReference type="NCBI Taxonomy" id="1860122"/>
    <lineage>
        <taxon>Bacteria</taxon>
        <taxon>Pseudomonadati</taxon>
        <taxon>Pseudomonadota</taxon>
        <taxon>Gammaproteobacteria</taxon>
        <taxon>Chromatiales</taxon>
        <taxon>Halothiobacillaceae</taxon>
        <taxon>Halothiobacillus</taxon>
    </lineage>
</organism>
<dbReference type="GO" id="GO:0006542">
    <property type="term" value="P:glutamine biosynthetic process"/>
    <property type="evidence" value="ECO:0007669"/>
    <property type="project" value="InterPro"/>
</dbReference>
<keyword evidence="5" id="KW-0067">ATP-binding</keyword>
<dbReference type="SUPFAM" id="SSF54368">
    <property type="entry name" value="Glutamine synthetase, N-terminal domain"/>
    <property type="match status" value="1"/>
</dbReference>
<dbReference type="PROSITE" id="PS51987">
    <property type="entry name" value="GS_CATALYTIC"/>
    <property type="match status" value="1"/>
</dbReference>
<keyword evidence="12" id="KW-1185">Reference proteome</keyword>
<evidence type="ECO:0000313" key="12">
    <source>
        <dbReference type="Proteomes" id="UP000078596"/>
    </source>
</evidence>
<dbReference type="PANTHER" id="PTHR43785">
    <property type="entry name" value="GAMMA-GLUTAMYLPUTRESCINE SYNTHETASE"/>
    <property type="match status" value="1"/>
</dbReference>
<gene>
    <name evidence="11" type="ORF">A9404_08940</name>
</gene>
<evidence type="ECO:0000256" key="2">
    <source>
        <dbReference type="ARBA" id="ARBA00009897"/>
    </source>
</evidence>
<keyword evidence="6" id="KW-0460">Magnesium</keyword>
<dbReference type="InterPro" id="IPR008147">
    <property type="entry name" value="Gln_synt_N"/>
</dbReference>
<dbReference type="GO" id="GO:0005524">
    <property type="term" value="F:ATP binding"/>
    <property type="evidence" value="ECO:0007669"/>
    <property type="project" value="UniProtKB-KW"/>
</dbReference>
<dbReference type="PANTHER" id="PTHR43785:SF3">
    <property type="entry name" value="GS CATALYTIC DOMAIN-CONTAINING PROTEIN"/>
    <property type="match status" value="1"/>
</dbReference>
<evidence type="ECO:0000256" key="1">
    <source>
        <dbReference type="ARBA" id="ARBA00001946"/>
    </source>
</evidence>
<evidence type="ECO:0000256" key="5">
    <source>
        <dbReference type="ARBA" id="ARBA00022840"/>
    </source>
</evidence>
<dbReference type="EMBL" id="CP016027">
    <property type="protein sequence ID" value="ANJ67494.1"/>
    <property type="molecule type" value="Genomic_DNA"/>
</dbReference>
<evidence type="ECO:0000259" key="9">
    <source>
        <dbReference type="PROSITE" id="PS51986"/>
    </source>
</evidence>
<proteinExistence type="inferred from homology"/>
<dbReference type="InterPro" id="IPR008146">
    <property type="entry name" value="Gln_synth_cat_dom"/>
</dbReference>
<dbReference type="AlphaFoldDB" id="A0A191ZHY6"/>
<dbReference type="InterPro" id="IPR036651">
    <property type="entry name" value="Gln_synt_N_sf"/>
</dbReference>
<dbReference type="SMART" id="SM01230">
    <property type="entry name" value="Gln-synt_C"/>
    <property type="match status" value="1"/>
</dbReference>
<feature type="domain" description="GS beta-grasp" evidence="9">
    <location>
        <begin position="22"/>
        <end position="115"/>
    </location>
</feature>
<dbReference type="PROSITE" id="PS00181">
    <property type="entry name" value="GLNA_ATP"/>
    <property type="match status" value="1"/>
</dbReference>
<dbReference type="PROSITE" id="PS51986">
    <property type="entry name" value="GS_BETA_GRASP"/>
    <property type="match status" value="1"/>
</dbReference>
<keyword evidence="3" id="KW-0436">Ligase</keyword>
<accession>A0A191ZHY6</accession>
<feature type="domain" description="GS catalytic" evidence="10">
    <location>
        <begin position="122"/>
        <end position="456"/>
    </location>
</feature>
<name>A0A191ZHY6_9GAMM</name>
<evidence type="ECO:0000259" key="10">
    <source>
        <dbReference type="PROSITE" id="PS51987"/>
    </source>
</evidence>
<dbReference type="InterPro" id="IPR027303">
    <property type="entry name" value="Gln_synth_gly_rich_site"/>
</dbReference>
<comment type="cofactor">
    <cofactor evidence="1">
        <name>Mg(2+)</name>
        <dbReference type="ChEBI" id="CHEBI:18420"/>
    </cofactor>
</comment>
<evidence type="ECO:0000256" key="3">
    <source>
        <dbReference type="ARBA" id="ARBA00022598"/>
    </source>
</evidence>
<evidence type="ECO:0000313" key="11">
    <source>
        <dbReference type="EMBL" id="ANJ67494.1"/>
    </source>
</evidence>
<dbReference type="GO" id="GO:0004356">
    <property type="term" value="F:glutamine synthetase activity"/>
    <property type="evidence" value="ECO:0007669"/>
    <property type="project" value="InterPro"/>
</dbReference>
<dbReference type="STRING" id="1860122.A9404_08940"/>
<evidence type="ECO:0000256" key="4">
    <source>
        <dbReference type="ARBA" id="ARBA00022741"/>
    </source>
</evidence>
<dbReference type="Gene3D" id="3.10.20.70">
    <property type="entry name" value="Glutamine synthetase, N-terminal domain"/>
    <property type="match status" value="1"/>
</dbReference>
<keyword evidence="4" id="KW-0547">Nucleotide-binding</keyword>
<dbReference type="OrthoDB" id="9789509at2"/>
<protein>
    <submittedName>
        <fullName evidence="11">Glutamine synthetase</fullName>
    </submittedName>
</protein>
<sequence length="456" mass="51347">MTDRRNFSHRDMDQWLAERSVTEIECLVPDLTGVARGKILPREKFTEERAMRLPEQVLGVTVTGEAPANHSGYDNVFGFTDKDMVLVPDPGTVRLVPWAADPTAQVIMDCLFHDGSPVDFAPRNVLRKVTDLYKQMGWTPIVAPELEFYLLARNTDPNQPLVPPIGRSGRAETSRQLYSIDAVNEFDPLFEDIYEYCDIMGLELDTLIHEFGAGQMEINFLHDEPMILADKVFFFKRTLREVALRHNMYATFMAKPMAHEPGSAMHIHQSVLDTKTGLNIFSNPDGTESPLFQHYIAGLQKYLPSAMALLAPYVNSYRRVVRGGAAPINIEWGYDNRTVGIRVPISDAEARRVENRVVGADANPYLAMAVTLACGYLGIKEQLTPSAVTTGSAYDANYQLPRGLSEALRMLDASLPLREVLGDNFIDVYVAVKETEHEEFMRVISPWEREHLLMHV</sequence>